<feature type="transmembrane region" description="Helical" evidence="7">
    <location>
        <begin position="110"/>
        <end position="128"/>
    </location>
</feature>
<comment type="caution">
    <text evidence="9">The sequence shown here is derived from an EMBL/GenBank/DDBJ whole genome shotgun (WGS) entry which is preliminary data.</text>
</comment>
<dbReference type="PANTHER" id="PTHR42810">
    <property type="entry name" value="PURINE PERMEASE C1399.01C-RELATED"/>
    <property type="match status" value="1"/>
</dbReference>
<feature type="transmembrane region" description="Helical" evidence="7">
    <location>
        <begin position="173"/>
        <end position="190"/>
    </location>
</feature>
<feature type="transmembrane region" description="Helical" evidence="7">
    <location>
        <begin position="80"/>
        <end position="98"/>
    </location>
</feature>
<evidence type="ECO:0000256" key="4">
    <source>
        <dbReference type="ARBA" id="ARBA00022692"/>
    </source>
</evidence>
<organism evidence="9 10">
    <name type="scientific">Brevibacillus reuszeri</name>
    <dbReference type="NCBI Taxonomy" id="54915"/>
    <lineage>
        <taxon>Bacteria</taxon>
        <taxon>Bacillati</taxon>
        <taxon>Bacillota</taxon>
        <taxon>Bacilli</taxon>
        <taxon>Bacillales</taxon>
        <taxon>Paenibacillaceae</taxon>
        <taxon>Brevibacillus</taxon>
    </lineage>
</organism>
<dbReference type="EMBL" id="BJON01000008">
    <property type="protein sequence ID" value="GED68593.1"/>
    <property type="molecule type" value="Genomic_DNA"/>
</dbReference>
<sequence>MKYGLYDRPPAGTSILAALQWMIVAVSSSVAVPLMIGDIYGLQVDEIGNLMQQTMFFIGLASFLQVWIGHRYPMLEGPAGLWWGIFIILAQLGSSAGLHPREIGQSFQVGMAMAGVLFLLFGMMGWIGKLQRWFTPLVSGTYMILLAISLCSNILTGMLGIGFQHSKEVQPGVALVSIGIVALVILIMRTKRFSSFAVLFGMVGGWVLYAIFGWTEPVRPAEHLITWPSLFFWGAPRWDWGVVLTSMLTGFVLLTNLVTSTVVMGKATETVPTEKQYNRGGIFTGVSHLLSGLSGVVGMIPLSLAAAVIQTTRMASRLPFMLAMIGMMLIGLFPLVAHFLAALPTPVAYAAMFISYTQLLGFGLKDYVTVKMDERTITVGGGSLLIGIGVMFVPAAAWQHLPPLASFLFGNGLLLGVLVCLLLEHVIFRKQDDETKKKDGHAA</sequence>
<evidence type="ECO:0000313" key="10">
    <source>
        <dbReference type="Proteomes" id="UP000036834"/>
    </source>
</evidence>
<keyword evidence="11" id="KW-1185">Reference proteome</keyword>
<dbReference type="Proteomes" id="UP000036834">
    <property type="component" value="Unassembled WGS sequence"/>
</dbReference>
<dbReference type="OrthoDB" id="5597247at2"/>
<feature type="transmembrane region" description="Helical" evidence="7">
    <location>
        <begin position="240"/>
        <end position="265"/>
    </location>
</feature>
<evidence type="ECO:0000256" key="6">
    <source>
        <dbReference type="ARBA" id="ARBA00023136"/>
    </source>
</evidence>
<proteinExistence type="inferred from homology"/>
<reference evidence="8 11" key="3">
    <citation type="submission" date="2019-06" db="EMBL/GenBank/DDBJ databases">
        <title>Whole genome shotgun sequence of Brevibacillus reuszeri NBRC 15719.</title>
        <authorList>
            <person name="Hosoyama A."/>
            <person name="Uohara A."/>
            <person name="Ohji S."/>
            <person name="Ichikawa N."/>
        </authorList>
    </citation>
    <scope>NUCLEOTIDE SEQUENCE [LARGE SCALE GENOMIC DNA]</scope>
    <source>
        <strain evidence="8 11">NBRC 15719</strain>
    </source>
</reference>
<dbReference type="PATRIC" id="fig|54915.3.peg.6082"/>
<keyword evidence="6 7" id="KW-0472">Membrane</keyword>
<dbReference type="Proteomes" id="UP000319578">
    <property type="component" value="Unassembled WGS sequence"/>
</dbReference>
<dbReference type="PANTHER" id="PTHR42810:SF1">
    <property type="entry name" value="PURINE PERMEASE YWDJ-RELATED"/>
    <property type="match status" value="1"/>
</dbReference>
<accession>A0A0K9YWM1</accession>
<feature type="transmembrane region" description="Helical" evidence="7">
    <location>
        <begin position="320"/>
        <end position="341"/>
    </location>
</feature>
<evidence type="ECO:0000313" key="11">
    <source>
        <dbReference type="Proteomes" id="UP000319578"/>
    </source>
</evidence>
<keyword evidence="3" id="KW-0813">Transport</keyword>
<feature type="transmembrane region" description="Helical" evidence="7">
    <location>
        <begin position="48"/>
        <end position="68"/>
    </location>
</feature>
<evidence type="ECO:0000256" key="3">
    <source>
        <dbReference type="ARBA" id="ARBA00022448"/>
    </source>
</evidence>
<evidence type="ECO:0000256" key="2">
    <source>
        <dbReference type="ARBA" id="ARBA00008821"/>
    </source>
</evidence>
<name>A0A0K9YWM1_9BACL</name>
<dbReference type="STRING" id="54915.ADS79_03595"/>
<dbReference type="InterPro" id="IPR006043">
    <property type="entry name" value="NCS2"/>
</dbReference>
<reference evidence="9" key="2">
    <citation type="submission" date="2015-07" db="EMBL/GenBank/DDBJ databases">
        <title>MeaNS - Measles Nucleotide Surveillance Program.</title>
        <authorList>
            <person name="Tran T."/>
            <person name="Druce J."/>
        </authorList>
    </citation>
    <scope>NUCLEOTIDE SEQUENCE</scope>
    <source>
        <strain evidence="9">DSM 9887</strain>
    </source>
</reference>
<protein>
    <submittedName>
        <fullName evidence="8 9">Permease</fullName>
    </submittedName>
</protein>
<evidence type="ECO:0000256" key="7">
    <source>
        <dbReference type="SAM" id="Phobius"/>
    </source>
</evidence>
<keyword evidence="5 7" id="KW-1133">Transmembrane helix</keyword>
<feature type="transmembrane region" description="Helical" evidence="7">
    <location>
        <begin position="196"/>
        <end position="215"/>
    </location>
</feature>
<dbReference type="NCBIfam" id="NF037981">
    <property type="entry name" value="NCS2_1"/>
    <property type="match status" value="1"/>
</dbReference>
<dbReference type="Pfam" id="PF00860">
    <property type="entry name" value="Xan_ur_permease"/>
    <property type="match status" value="1"/>
</dbReference>
<feature type="transmembrane region" description="Helical" evidence="7">
    <location>
        <begin position="140"/>
        <end position="161"/>
    </location>
</feature>
<dbReference type="AlphaFoldDB" id="A0A0K9YWM1"/>
<evidence type="ECO:0000256" key="5">
    <source>
        <dbReference type="ARBA" id="ARBA00022989"/>
    </source>
</evidence>
<dbReference type="GO" id="GO:0005886">
    <property type="term" value="C:plasma membrane"/>
    <property type="evidence" value="ECO:0007669"/>
    <property type="project" value="TreeGrafter"/>
</dbReference>
<gene>
    <name evidence="9" type="ORF">ADS79_03595</name>
    <name evidence="8" type="ORF">BRE01_22950</name>
</gene>
<keyword evidence="4 7" id="KW-0812">Transmembrane</keyword>
<dbReference type="RefSeq" id="WP_049737061.1">
    <property type="nucleotide sequence ID" value="NZ_BJON01000008.1"/>
</dbReference>
<feature type="transmembrane region" description="Helical" evidence="7">
    <location>
        <begin position="285"/>
        <end position="308"/>
    </location>
</feature>
<comment type="subcellular location">
    <subcellularLocation>
        <location evidence="1">Membrane</location>
        <topology evidence="1">Multi-pass membrane protein</topology>
    </subcellularLocation>
</comment>
<evidence type="ECO:0000313" key="9">
    <source>
        <dbReference type="EMBL" id="KNB73071.1"/>
    </source>
</evidence>
<dbReference type="EMBL" id="LGIQ01000005">
    <property type="protein sequence ID" value="KNB73071.1"/>
    <property type="molecule type" value="Genomic_DNA"/>
</dbReference>
<evidence type="ECO:0000313" key="8">
    <source>
        <dbReference type="EMBL" id="GED68593.1"/>
    </source>
</evidence>
<feature type="transmembrane region" description="Helical" evidence="7">
    <location>
        <begin position="404"/>
        <end position="428"/>
    </location>
</feature>
<reference evidence="10" key="1">
    <citation type="submission" date="2015-07" db="EMBL/GenBank/DDBJ databases">
        <title>Genome sequencing project for genomic taxonomy and phylogenomics of Bacillus-like bacteria.</title>
        <authorList>
            <person name="Liu B."/>
            <person name="Wang J."/>
            <person name="Zhu Y."/>
            <person name="Liu G."/>
            <person name="Chen Q."/>
            <person name="Chen Z."/>
            <person name="Lan J."/>
            <person name="Che J."/>
            <person name="Ge C."/>
            <person name="Shi H."/>
            <person name="Pan Z."/>
            <person name="Liu X."/>
        </authorList>
    </citation>
    <scope>NUCLEOTIDE SEQUENCE [LARGE SCALE GENOMIC DNA]</scope>
    <source>
        <strain evidence="10">DSM 9887</strain>
    </source>
</reference>
<feature type="transmembrane region" description="Helical" evidence="7">
    <location>
        <begin position="376"/>
        <end position="398"/>
    </location>
</feature>
<dbReference type="GO" id="GO:0042907">
    <property type="term" value="F:xanthine transmembrane transporter activity"/>
    <property type="evidence" value="ECO:0007669"/>
    <property type="project" value="TreeGrafter"/>
</dbReference>
<evidence type="ECO:0000256" key="1">
    <source>
        <dbReference type="ARBA" id="ARBA00004141"/>
    </source>
</evidence>
<comment type="similarity">
    <text evidence="2">Belongs to the nucleobase:cation symporter-2 (NCS2) (TC 2.A.40) family.</text>
</comment>
<feature type="transmembrane region" description="Helical" evidence="7">
    <location>
        <begin position="15"/>
        <end position="36"/>
    </location>
</feature>